<evidence type="ECO:0000256" key="6">
    <source>
        <dbReference type="SAM" id="Phobius"/>
    </source>
</evidence>
<keyword evidence="4 6" id="KW-0472">Membrane</keyword>
<feature type="region of interest" description="Disordered" evidence="5">
    <location>
        <begin position="1"/>
        <end position="28"/>
    </location>
</feature>
<organism evidence="7 8">
    <name type="scientific">Rhodospirillum rubrum (strain ATCC 11170 / ATH 1.1.1 / DSM 467 / LMG 4362 / NCIMB 8255 / S1)</name>
    <dbReference type="NCBI Taxonomy" id="269796"/>
    <lineage>
        <taxon>Bacteria</taxon>
        <taxon>Pseudomonadati</taxon>
        <taxon>Pseudomonadota</taxon>
        <taxon>Alphaproteobacteria</taxon>
        <taxon>Rhodospirillales</taxon>
        <taxon>Rhodospirillaceae</taxon>
        <taxon>Rhodospirillum</taxon>
    </lineage>
</organism>
<keyword evidence="3 6" id="KW-1133">Transmembrane helix</keyword>
<reference evidence="7 8" key="1">
    <citation type="journal article" date="2011" name="Stand. Genomic Sci.">
        <title>Complete genome sequence of Rhodospirillum rubrum type strain (S1).</title>
        <authorList>
            <person name="Munk A.C."/>
            <person name="Copeland A."/>
            <person name="Lucas S."/>
            <person name="Lapidus A."/>
            <person name="Del Rio T.G."/>
            <person name="Barry K."/>
            <person name="Detter J.C."/>
            <person name="Hammon N."/>
            <person name="Israni S."/>
            <person name="Pitluck S."/>
            <person name="Brettin T."/>
            <person name="Bruce D."/>
            <person name="Han C."/>
            <person name="Tapia R."/>
            <person name="Gilna P."/>
            <person name="Schmutz J."/>
            <person name="Larimer F."/>
            <person name="Land M."/>
            <person name="Kyrpides N.C."/>
            <person name="Mavromatis K."/>
            <person name="Richardson P."/>
            <person name="Rohde M."/>
            <person name="Goker M."/>
            <person name="Klenk H.P."/>
            <person name="Zhang Y."/>
            <person name="Roberts G.P."/>
            <person name="Reslewic S."/>
            <person name="Schwartz D.C."/>
        </authorList>
    </citation>
    <scope>NUCLEOTIDE SEQUENCE [LARGE SCALE GENOMIC DNA]</scope>
    <source>
        <strain evidence="8">ATCC 11170 / ATH 1.1.1 / DSM 467 / LMG 4362 / NCIMB 8255 / S1</strain>
    </source>
</reference>
<evidence type="ECO:0000256" key="2">
    <source>
        <dbReference type="ARBA" id="ARBA00022692"/>
    </source>
</evidence>
<dbReference type="RefSeq" id="WP_011390561.1">
    <property type="nucleotide sequence ID" value="NC_007643.1"/>
</dbReference>
<evidence type="ECO:0000256" key="1">
    <source>
        <dbReference type="ARBA" id="ARBA00004127"/>
    </source>
</evidence>
<dbReference type="PhylomeDB" id="Q2RQP7"/>
<keyword evidence="8" id="KW-1185">Reference proteome</keyword>
<feature type="transmembrane region" description="Helical" evidence="6">
    <location>
        <begin position="63"/>
        <end position="82"/>
    </location>
</feature>
<protein>
    <recommendedName>
        <fullName evidence="9">Isoprenylcysteine carboxyl methyltransferase</fullName>
    </recommendedName>
</protein>
<evidence type="ECO:0000256" key="5">
    <source>
        <dbReference type="SAM" id="MobiDB-lite"/>
    </source>
</evidence>
<proteinExistence type="predicted"/>
<dbReference type="EnsemblBacteria" id="ABC23548">
    <property type="protein sequence ID" value="ABC23548"/>
    <property type="gene ID" value="Rru_A2751"/>
</dbReference>
<evidence type="ECO:0000256" key="4">
    <source>
        <dbReference type="ARBA" id="ARBA00023136"/>
    </source>
</evidence>
<feature type="transmembrane region" description="Helical" evidence="6">
    <location>
        <begin position="119"/>
        <end position="151"/>
    </location>
</feature>
<evidence type="ECO:0000313" key="8">
    <source>
        <dbReference type="Proteomes" id="UP000001929"/>
    </source>
</evidence>
<evidence type="ECO:0000256" key="3">
    <source>
        <dbReference type="ARBA" id="ARBA00022989"/>
    </source>
</evidence>
<comment type="subcellular location">
    <subcellularLocation>
        <location evidence="1">Endomembrane system</location>
        <topology evidence="1">Multi-pass membrane protein</topology>
    </subcellularLocation>
</comment>
<dbReference type="HOGENOM" id="CLU_065200_4_0_5"/>
<evidence type="ECO:0000313" key="7">
    <source>
        <dbReference type="EMBL" id="ABC23548.1"/>
    </source>
</evidence>
<feature type="transmembrane region" description="Helical" evidence="6">
    <location>
        <begin position="36"/>
        <end position="57"/>
    </location>
</feature>
<dbReference type="PATRIC" id="fig|269796.9.peg.2859"/>
<sequence length="175" mass="19852">MAYRRLRPRKQKGKAMVQDSKPTGTDRARMRATPPALFSVFMVAGVLAHTLSPVPFLPAWGDLWLGVVFLVLAGGLMVWAVLTMRRHDTTIHPRGTTTAIVTDGPFRLTRNPLYLSLSLIYLGTACLLNSLWMALLVFVFMICLQLIVILAEERYLEAKFGDVYRAYRAQVRRWL</sequence>
<dbReference type="eggNOG" id="COG2020">
    <property type="taxonomic scope" value="Bacteria"/>
</dbReference>
<dbReference type="Gene3D" id="1.20.120.1630">
    <property type="match status" value="1"/>
</dbReference>
<dbReference type="InterPro" id="IPR007318">
    <property type="entry name" value="Phopholipid_MeTrfase"/>
</dbReference>
<accession>Q2RQP7</accession>
<dbReference type="AlphaFoldDB" id="Q2RQP7"/>
<dbReference type="EMBL" id="CP000230">
    <property type="protein sequence ID" value="ABC23548.1"/>
    <property type="molecule type" value="Genomic_DNA"/>
</dbReference>
<gene>
    <name evidence="7" type="ordered locus">Rru_A2751</name>
</gene>
<dbReference type="Proteomes" id="UP000001929">
    <property type="component" value="Chromosome"/>
</dbReference>
<dbReference type="Pfam" id="PF04191">
    <property type="entry name" value="PEMT"/>
    <property type="match status" value="1"/>
</dbReference>
<name>Q2RQP7_RHORT</name>
<evidence type="ECO:0008006" key="9">
    <source>
        <dbReference type="Google" id="ProtNLM"/>
    </source>
</evidence>
<dbReference type="PANTHER" id="PTHR43847:SF1">
    <property type="entry name" value="BLL3993 PROTEIN"/>
    <property type="match status" value="1"/>
</dbReference>
<dbReference type="STRING" id="269796.Rru_A2751"/>
<dbReference type="PANTHER" id="PTHR43847">
    <property type="entry name" value="BLL3993 PROTEIN"/>
    <property type="match status" value="1"/>
</dbReference>
<dbReference type="KEGG" id="rru:Rru_A2751"/>
<keyword evidence="2 6" id="KW-0812">Transmembrane</keyword>
<dbReference type="GO" id="GO:0012505">
    <property type="term" value="C:endomembrane system"/>
    <property type="evidence" value="ECO:0007669"/>
    <property type="project" value="UniProtKB-SubCell"/>
</dbReference>
<dbReference type="InterPro" id="IPR052527">
    <property type="entry name" value="Metal_cation-efflux_comp"/>
</dbReference>
<feature type="compositionally biased region" description="Basic residues" evidence="5">
    <location>
        <begin position="1"/>
        <end position="13"/>
    </location>
</feature>